<dbReference type="Pfam" id="PF16213">
    <property type="entry name" value="DCB"/>
    <property type="match status" value="1"/>
</dbReference>
<keyword evidence="5" id="KW-0653">Protein transport</keyword>
<evidence type="ECO:0000256" key="6">
    <source>
        <dbReference type="ARBA" id="ARBA00023136"/>
    </source>
</evidence>
<dbReference type="PANTHER" id="PTHR10663">
    <property type="entry name" value="GUANYL-NUCLEOTIDE EXCHANGE FACTOR"/>
    <property type="match status" value="1"/>
</dbReference>
<evidence type="ECO:0000256" key="3">
    <source>
        <dbReference type="ARBA" id="ARBA00022448"/>
    </source>
</evidence>
<dbReference type="Pfam" id="PF20252">
    <property type="entry name" value="BIG2_C"/>
    <property type="match status" value="1"/>
</dbReference>
<feature type="compositionally biased region" description="Low complexity" evidence="7">
    <location>
        <begin position="233"/>
        <end position="254"/>
    </location>
</feature>
<dbReference type="PANTHER" id="PTHR10663:SF375">
    <property type="entry name" value="LD29171P"/>
    <property type="match status" value="1"/>
</dbReference>
<keyword evidence="6" id="KW-0472">Membrane</keyword>
<protein>
    <recommendedName>
        <fullName evidence="8">SEC7 domain-containing protein</fullName>
    </recommendedName>
</protein>
<keyword evidence="10" id="KW-1185">Reference proteome</keyword>
<feature type="region of interest" description="Disordered" evidence="7">
    <location>
        <begin position="353"/>
        <end position="377"/>
    </location>
</feature>
<feature type="compositionally biased region" description="Polar residues" evidence="7">
    <location>
        <begin position="633"/>
        <end position="645"/>
    </location>
</feature>
<dbReference type="SUPFAM" id="SSF48371">
    <property type="entry name" value="ARM repeat"/>
    <property type="match status" value="2"/>
</dbReference>
<evidence type="ECO:0000256" key="2">
    <source>
        <dbReference type="ARBA" id="ARBA00004514"/>
    </source>
</evidence>
<dbReference type="SUPFAM" id="SSF48425">
    <property type="entry name" value="Sec7 domain"/>
    <property type="match status" value="1"/>
</dbReference>
<evidence type="ECO:0000256" key="1">
    <source>
        <dbReference type="ARBA" id="ARBA00004370"/>
    </source>
</evidence>
<dbReference type="GO" id="GO:0005829">
    <property type="term" value="C:cytosol"/>
    <property type="evidence" value="ECO:0007669"/>
    <property type="project" value="UniProtKB-SubCell"/>
</dbReference>
<feature type="compositionally biased region" description="Polar residues" evidence="7">
    <location>
        <begin position="1857"/>
        <end position="1868"/>
    </location>
</feature>
<feature type="region of interest" description="Disordered" evidence="7">
    <location>
        <begin position="200"/>
        <end position="302"/>
    </location>
</feature>
<dbReference type="SMART" id="SM00222">
    <property type="entry name" value="Sec7"/>
    <property type="match status" value="1"/>
</dbReference>
<dbReference type="GO" id="GO:0015031">
    <property type="term" value="P:protein transport"/>
    <property type="evidence" value="ECO:0007669"/>
    <property type="project" value="UniProtKB-KW"/>
</dbReference>
<evidence type="ECO:0000256" key="7">
    <source>
        <dbReference type="SAM" id="MobiDB-lite"/>
    </source>
</evidence>
<dbReference type="InterPro" id="IPR016024">
    <property type="entry name" value="ARM-type_fold"/>
</dbReference>
<feature type="compositionally biased region" description="Low complexity" evidence="7">
    <location>
        <begin position="1762"/>
        <end position="1794"/>
    </location>
</feature>
<accession>A0AAW1QHA0</accession>
<feature type="compositionally biased region" description="Polar residues" evidence="7">
    <location>
        <begin position="1467"/>
        <end position="1480"/>
    </location>
</feature>
<dbReference type="InterPro" id="IPR035999">
    <property type="entry name" value="Sec7_dom_sf"/>
</dbReference>
<feature type="compositionally biased region" description="Low complexity" evidence="7">
    <location>
        <begin position="1869"/>
        <end position="1878"/>
    </location>
</feature>
<dbReference type="Gene3D" id="1.10.220.20">
    <property type="match status" value="1"/>
</dbReference>
<dbReference type="PROSITE" id="PS50190">
    <property type="entry name" value="SEC7"/>
    <property type="match status" value="1"/>
</dbReference>
<dbReference type="InterPro" id="IPR032629">
    <property type="entry name" value="DCB_dom"/>
</dbReference>
<feature type="region of interest" description="Disordered" evidence="7">
    <location>
        <begin position="1070"/>
        <end position="1195"/>
    </location>
</feature>
<feature type="region of interest" description="Disordered" evidence="7">
    <location>
        <begin position="1447"/>
        <end position="1480"/>
    </location>
</feature>
<dbReference type="Gene3D" id="1.25.10.10">
    <property type="entry name" value="Leucine-rich Repeat Variant"/>
    <property type="match status" value="1"/>
</dbReference>
<evidence type="ECO:0000259" key="8">
    <source>
        <dbReference type="PROSITE" id="PS50190"/>
    </source>
</evidence>
<evidence type="ECO:0000256" key="5">
    <source>
        <dbReference type="ARBA" id="ARBA00022927"/>
    </source>
</evidence>
<dbReference type="InterPro" id="IPR015403">
    <property type="entry name" value="Mon2/Sec7/BIG1-like_HDS"/>
</dbReference>
<feature type="compositionally biased region" description="Polar residues" evidence="7">
    <location>
        <begin position="1825"/>
        <end position="1846"/>
    </location>
</feature>
<dbReference type="Proteomes" id="UP001438707">
    <property type="component" value="Unassembled WGS sequence"/>
</dbReference>
<feature type="region of interest" description="Disordered" evidence="7">
    <location>
        <begin position="1970"/>
        <end position="1992"/>
    </location>
</feature>
<evidence type="ECO:0000256" key="4">
    <source>
        <dbReference type="ARBA" id="ARBA00022490"/>
    </source>
</evidence>
<dbReference type="InterPro" id="IPR000904">
    <property type="entry name" value="Sec7_dom"/>
</dbReference>
<dbReference type="Pfam" id="PF09324">
    <property type="entry name" value="Sec7-like_HDS"/>
    <property type="match status" value="1"/>
</dbReference>
<dbReference type="InterPro" id="IPR011989">
    <property type="entry name" value="ARM-like"/>
</dbReference>
<sequence>MEPGKRGETALEVFVDGALTKIYNESSGRSKDQKSIREACKSILDTLREDHGETPVSTPLSKELAQKILEPLRLSCGVDIPRIMEPALACLHKLVGHAYLQAESSTSGRLDDATVTSQVVQMVCKCGENSTDAVQLAVIRALLTVATAEHFIVHGDCLMQAVRTVFNVAIGSDTPDIQRTAKSALLQMLNTVVKRVTQQPLVTSSSRTSEVGGSATPSKAAAPLQTVPEIPPATDASQSSSEQAAAGSTGEASANRSAAEVHESADAQANGGESAQPVSGPPSRIPSLASPSQNDAPHEQEAVHAEAGVPLPGAAGGPGAGSDVLRDTRTAQLASLAEQADIRGLEKALDQMEVERAQSQAVSKPGGSKGEDAKERDVRRVLMRERRAAAWRHLTTSERDVLTVLTAVCKMAARETGIGAVEQYMHAGKLLALDLLVQVLENPTHNWSTVRPEFCEQLRQPLCLALLRNSLSPYDEAFATAARLFNTILQQPKLRHGMKAEMGAFYPLLLLRTLETDRPEAPQLYSVLEVLNTLGRNGQMMVDLFVNYDCDLQAANLFERTLRGISKIIRRTENAALGQMFGSAPQGPSRAKALALQALLAILQSLDAWAEPMKEAGDAAAADELAGATSSAPSGKSASDGSASETAHFEAIKEQKSSLENGIAAFNRDPVKGMAGLKAAGLVQDTPESAATFLRKNNAALDKVQLGQYLGHGNAIEVAVMHAYIDMEAFAGLQVDAALRQLLKTFRLPGEAQQIDRVMEKFAERYLRDNPDSFSTADAPYLLSFALIMLNTDAHNPMADKKLTADDFVGMCKTQTPDGDFEAILPDTDLRAMYQRIISREITVAGGSSPEAAPIDGMSAAGAGKARRAISSTMAQTVRLASVMGFPQLALPFRSTSVWDKQHGVDMETKRLVKHTRQLVAQGQPLGSNLWHTALHAEHARPMFQVSGEAVLQALQTALEGAADAKAAEPVLQGFKTAIRLAGLLGLDQWCLALVTALSEVISISSPAAPGSPAEGKQVAAFQVLVSLAGGAEASLLGSAWVIVMRCLSSLQALQEELLPKEASDLVGDLPAPPPILTRAGSSSSAQRDNTPLSVNPTFSGNPHSTFGYQPSPSAPSPTPTSTRPNAFSSFFSRMGIGSSTEAAAPKTSPERPSDTGETAPSGPAPQEPSSRRTTAELVDATPSTGQTQAKEAPGAALVNWAQGSDGRKQLQQIFTNSGALNGDAVVVFIRAVCAVSQEELVPTTSDLPPRVYLLQQLVECAYHNLGRIRLVWSRIWAAMAPHLVSAACHPDANVANFAVEALRRLVAKLLARAELVNFRHQDEAVRPFMAILRHADSPSVREATVQCIAQAINLHPRSLGSGWRSVLEALAIAACDKTDTIVDQALDAVQPVIEGLFRPNAAIPADLFPLCLAVLSQAMRNSHHEKLSISAVYLAQTAGHCLAASNPTEWHMRPSSSHSRRASAGDTGSSRRPSQDGESFQAQHPWGLLLGTLALVARHDPRTEVADQAAAGLLECMRSHSAKWDGGTWHAAHSHAIAYLFEAPFAKRTPTSGAAPRMIGWSVEGMQRIRRYAMEHLPQLFQLIADSNHTALAVMLQNVLGLLAEYILQPDEGLAVVGIQCLEQLVELIASCLDGPGWQAVLRTLSLTSSAEHLHWLIPASPSKSGHAEHPNALDSNTAALGQLHSFATSGVTPAEGLHCRCRVTLLMQRVLSHLHVACTPHMPLQTQLQLLAVLQDTVQRAAALNRNSGRRAAIGQMLAAGDSPAPQASSSPTSGRPVSPDSRQPSSSSIPKSDPDSRPMGATGSSAFNSSTDAPEPIPEEGTMSNTSSMTDLDSADASASLTEQPIAEEPAAEGTSSSPGTTGQEADSAAEAVAGSGSGLQDDWELVNGKAGASEQQPPNPTEGAPIPNSTPTGAGPRVSSVPAWSPGAEEETMQPALIRQEAEGGVLLISALLRCMQAGDALDTEAAASPRQATSDAKSGMGAASSHPGWLREEAERRLLSLCRRLVVDAASDAWSRHSAATQAAESGLSITPDGTSWDQAIRAPLIVAMLDGYRDVRTEALRKEITSIFPHLARLACSAQPSVRRTLSSLFEAQLPPLVEGL</sequence>
<feature type="region of interest" description="Disordered" evidence="7">
    <location>
        <begin position="1762"/>
        <end position="1936"/>
    </location>
</feature>
<comment type="subcellular location">
    <subcellularLocation>
        <location evidence="2">Cytoplasm</location>
        <location evidence="2">Cytosol</location>
    </subcellularLocation>
    <subcellularLocation>
        <location evidence="1">Membrane</location>
    </subcellularLocation>
</comment>
<feature type="domain" description="SEC7" evidence="8">
    <location>
        <begin position="648"/>
        <end position="840"/>
    </location>
</feature>
<dbReference type="InterPro" id="IPR032691">
    <property type="entry name" value="Mon2/Sec7/BIG1-like_HUS"/>
</dbReference>
<dbReference type="EMBL" id="JALJOS010000045">
    <property type="protein sequence ID" value="KAK9820678.1"/>
    <property type="molecule type" value="Genomic_DNA"/>
</dbReference>
<dbReference type="GO" id="GO:0032012">
    <property type="term" value="P:regulation of ARF protein signal transduction"/>
    <property type="evidence" value="ECO:0007669"/>
    <property type="project" value="InterPro"/>
</dbReference>
<feature type="compositionally biased region" description="Polar residues" evidence="7">
    <location>
        <begin position="1805"/>
        <end position="1815"/>
    </location>
</feature>
<proteinExistence type="predicted"/>
<gene>
    <name evidence="9" type="ORF">WJX74_005128</name>
</gene>
<feature type="compositionally biased region" description="Low complexity" evidence="7">
    <location>
        <begin position="620"/>
        <end position="632"/>
    </location>
</feature>
<dbReference type="Gene3D" id="1.10.1000.11">
    <property type="entry name" value="Arf Nucleotide-binding Site Opener,domain 2"/>
    <property type="match status" value="1"/>
</dbReference>
<keyword evidence="3" id="KW-0813">Transport</keyword>
<dbReference type="InterPro" id="IPR023394">
    <property type="entry name" value="Sec7_C_sf"/>
</dbReference>
<organism evidence="9 10">
    <name type="scientific">Apatococcus lobatus</name>
    <dbReference type="NCBI Taxonomy" id="904363"/>
    <lineage>
        <taxon>Eukaryota</taxon>
        <taxon>Viridiplantae</taxon>
        <taxon>Chlorophyta</taxon>
        <taxon>core chlorophytes</taxon>
        <taxon>Trebouxiophyceae</taxon>
        <taxon>Chlorellales</taxon>
        <taxon>Chlorellaceae</taxon>
        <taxon>Apatococcus</taxon>
    </lineage>
</organism>
<name>A0AAW1QHA0_9CHLO</name>
<feature type="compositionally biased region" description="Polar residues" evidence="7">
    <location>
        <begin position="200"/>
        <end position="217"/>
    </location>
</feature>
<reference evidence="9 10" key="1">
    <citation type="journal article" date="2024" name="Nat. Commun.">
        <title>Phylogenomics reveals the evolutionary origins of lichenization in chlorophyte algae.</title>
        <authorList>
            <person name="Puginier C."/>
            <person name="Libourel C."/>
            <person name="Otte J."/>
            <person name="Skaloud P."/>
            <person name="Haon M."/>
            <person name="Grisel S."/>
            <person name="Petersen M."/>
            <person name="Berrin J.G."/>
            <person name="Delaux P.M."/>
            <person name="Dal Grande F."/>
            <person name="Keller J."/>
        </authorList>
    </citation>
    <scope>NUCLEOTIDE SEQUENCE [LARGE SCALE GENOMIC DNA]</scope>
    <source>
        <strain evidence="9 10">SAG 2145</strain>
    </source>
</reference>
<dbReference type="GO" id="GO:0005802">
    <property type="term" value="C:trans-Golgi network"/>
    <property type="evidence" value="ECO:0007669"/>
    <property type="project" value="TreeGrafter"/>
</dbReference>
<evidence type="ECO:0000313" key="9">
    <source>
        <dbReference type="EMBL" id="KAK9820678.1"/>
    </source>
</evidence>
<dbReference type="Pfam" id="PF12783">
    <property type="entry name" value="Sec7-like_HUS"/>
    <property type="match status" value="1"/>
</dbReference>
<comment type="caution">
    <text evidence="9">The sequence shown here is derived from an EMBL/GenBank/DDBJ whole genome shotgun (WGS) entry which is preliminary data.</text>
</comment>
<feature type="compositionally biased region" description="Polar residues" evidence="7">
    <location>
        <begin position="1080"/>
        <end position="1109"/>
    </location>
</feature>
<dbReference type="GO" id="GO:0016020">
    <property type="term" value="C:membrane"/>
    <property type="evidence" value="ECO:0007669"/>
    <property type="project" value="UniProtKB-SubCell"/>
</dbReference>
<evidence type="ECO:0000313" key="10">
    <source>
        <dbReference type="Proteomes" id="UP001438707"/>
    </source>
</evidence>
<dbReference type="Pfam" id="PF01369">
    <property type="entry name" value="Sec7"/>
    <property type="match status" value="1"/>
</dbReference>
<feature type="compositionally biased region" description="Polar residues" evidence="7">
    <location>
        <begin position="1126"/>
        <end position="1142"/>
    </location>
</feature>
<feature type="region of interest" description="Disordered" evidence="7">
    <location>
        <begin position="620"/>
        <end position="651"/>
    </location>
</feature>
<keyword evidence="4" id="KW-0963">Cytoplasm</keyword>
<dbReference type="GO" id="GO:0005085">
    <property type="term" value="F:guanyl-nucleotide exchange factor activity"/>
    <property type="evidence" value="ECO:0007669"/>
    <property type="project" value="InterPro"/>
</dbReference>
<dbReference type="CDD" id="cd00171">
    <property type="entry name" value="Sec7"/>
    <property type="match status" value="1"/>
</dbReference>
<dbReference type="InterPro" id="IPR046455">
    <property type="entry name" value="Sec7/BIG1-like_C"/>
</dbReference>